<dbReference type="EMBL" id="AVFL01000051">
    <property type="protein sequence ID" value="EWY36157.1"/>
    <property type="molecule type" value="Genomic_DNA"/>
</dbReference>
<evidence type="ECO:0000313" key="2">
    <source>
        <dbReference type="Proteomes" id="UP000019486"/>
    </source>
</evidence>
<keyword evidence="2" id="KW-1185">Reference proteome</keyword>
<name>W9GUQ8_9PROT</name>
<proteinExistence type="predicted"/>
<reference evidence="1 2" key="1">
    <citation type="submission" date="2013-08" db="EMBL/GenBank/DDBJ databases">
        <title>The genome sequence of Skermanella stibiiresistens.</title>
        <authorList>
            <person name="Zhu W."/>
            <person name="Wang G."/>
        </authorList>
    </citation>
    <scope>NUCLEOTIDE SEQUENCE [LARGE SCALE GENOMIC DNA]</scope>
    <source>
        <strain evidence="1 2">SB22</strain>
    </source>
</reference>
<evidence type="ECO:0000313" key="1">
    <source>
        <dbReference type="EMBL" id="EWY36157.1"/>
    </source>
</evidence>
<dbReference type="AlphaFoldDB" id="W9GUQ8"/>
<comment type="caution">
    <text evidence="1">The sequence shown here is derived from an EMBL/GenBank/DDBJ whole genome shotgun (WGS) entry which is preliminary data.</text>
</comment>
<protein>
    <submittedName>
        <fullName evidence="1">Uncharacterized protein</fullName>
    </submittedName>
</protein>
<gene>
    <name evidence="1" type="ORF">N825_29775</name>
</gene>
<accession>W9GUQ8</accession>
<organism evidence="1 2">
    <name type="scientific">Skermanella stibiiresistens SB22</name>
    <dbReference type="NCBI Taxonomy" id="1385369"/>
    <lineage>
        <taxon>Bacteria</taxon>
        <taxon>Pseudomonadati</taxon>
        <taxon>Pseudomonadota</taxon>
        <taxon>Alphaproteobacteria</taxon>
        <taxon>Rhodospirillales</taxon>
        <taxon>Azospirillaceae</taxon>
        <taxon>Skermanella</taxon>
    </lineage>
</organism>
<sequence>MIGFLVSTRISSTGMKLTEVDPDQSIMISYMGF</sequence>
<dbReference type="Proteomes" id="UP000019486">
    <property type="component" value="Unassembled WGS sequence"/>
</dbReference>